<feature type="transmembrane region" description="Helical" evidence="2">
    <location>
        <begin position="127"/>
        <end position="150"/>
    </location>
</feature>
<feature type="transmembrane region" description="Helical" evidence="2">
    <location>
        <begin position="171"/>
        <end position="199"/>
    </location>
</feature>
<dbReference type="Proteomes" id="UP001064489">
    <property type="component" value="Chromosome 9"/>
</dbReference>
<dbReference type="PANTHER" id="PTHR31721:SF3">
    <property type="entry name" value="EXPRESSED PROTEIN"/>
    <property type="match status" value="1"/>
</dbReference>
<feature type="compositionally biased region" description="Polar residues" evidence="1">
    <location>
        <begin position="1"/>
        <end position="16"/>
    </location>
</feature>
<evidence type="ECO:0000256" key="1">
    <source>
        <dbReference type="SAM" id="MobiDB-lite"/>
    </source>
</evidence>
<gene>
    <name evidence="3" type="ORF">LWI28_017269</name>
</gene>
<reference evidence="3" key="1">
    <citation type="journal article" date="2022" name="Plant J.">
        <title>Strategies of tolerance reflected in two North American maple genomes.</title>
        <authorList>
            <person name="McEvoy S.L."/>
            <person name="Sezen U.U."/>
            <person name="Trouern-Trend A."/>
            <person name="McMahon S.M."/>
            <person name="Schaberg P.G."/>
            <person name="Yang J."/>
            <person name="Wegrzyn J.L."/>
            <person name="Swenson N.G."/>
        </authorList>
    </citation>
    <scope>NUCLEOTIDE SEQUENCE</scope>
    <source>
        <strain evidence="3">91603</strain>
    </source>
</reference>
<dbReference type="Pfam" id="PF03350">
    <property type="entry name" value="UPF0114"/>
    <property type="match status" value="1"/>
</dbReference>
<evidence type="ECO:0000313" key="3">
    <source>
        <dbReference type="EMBL" id="KAI9201048.1"/>
    </source>
</evidence>
<dbReference type="PANTHER" id="PTHR31721">
    <property type="entry name" value="OS06G0710300 PROTEIN"/>
    <property type="match status" value="1"/>
</dbReference>
<comment type="caution">
    <text evidence="3">The sequence shown here is derived from an EMBL/GenBank/DDBJ whole genome shotgun (WGS) entry which is preliminary data.</text>
</comment>
<keyword evidence="2" id="KW-0812">Transmembrane</keyword>
<dbReference type="InterPro" id="IPR005134">
    <property type="entry name" value="UPF0114"/>
</dbReference>
<protein>
    <submittedName>
        <fullName evidence="3">Uncharacterized protein</fullName>
    </submittedName>
</protein>
<organism evidence="3 4">
    <name type="scientific">Acer negundo</name>
    <name type="common">Box elder</name>
    <dbReference type="NCBI Taxonomy" id="4023"/>
    <lineage>
        <taxon>Eukaryota</taxon>
        <taxon>Viridiplantae</taxon>
        <taxon>Streptophyta</taxon>
        <taxon>Embryophyta</taxon>
        <taxon>Tracheophyta</taxon>
        <taxon>Spermatophyta</taxon>
        <taxon>Magnoliopsida</taxon>
        <taxon>eudicotyledons</taxon>
        <taxon>Gunneridae</taxon>
        <taxon>Pentapetalae</taxon>
        <taxon>rosids</taxon>
        <taxon>malvids</taxon>
        <taxon>Sapindales</taxon>
        <taxon>Sapindaceae</taxon>
        <taxon>Hippocastanoideae</taxon>
        <taxon>Acereae</taxon>
        <taxon>Acer</taxon>
    </lineage>
</organism>
<feature type="region of interest" description="Disordered" evidence="1">
    <location>
        <begin position="1"/>
        <end position="21"/>
    </location>
</feature>
<keyword evidence="2" id="KW-0472">Membrane</keyword>
<name>A0AAD5JI73_ACENE</name>
<proteinExistence type="predicted"/>
<dbReference type="EMBL" id="JAJSOW010000001">
    <property type="protein sequence ID" value="KAI9201048.1"/>
    <property type="molecule type" value="Genomic_DNA"/>
</dbReference>
<feature type="transmembrane region" description="Helical" evidence="2">
    <location>
        <begin position="264"/>
        <end position="286"/>
    </location>
</feature>
<keyword evidence="4" id="KW-1185">Reference proteome</keyword>
<sequence length="298" mass="32450">MATTTRFLRTSRPSHNIISSSSSSSISARTVRCGGKAGFNINGDKRVYGNGDQRKSTVVPVKASVATSDSVMITKKPEVDGGIHLATLLANVKKAVLVLVLRPLVKRRPWRLQIQMFIERVIINCRFFTLLAVAGSLLGSVLCFVEGCFLSVKSYFQFFSTLSQKTDKAHIVHLLMEAIDMFLVGTALLIFGVGLYVMFVGSKNVEEKGPWLPSSNLFGLFALKAVPKWVDMASVSHAKSRIGYAIMMILQVGVLEKFNNVPMLTALDLACFAGALLVSSACIFLLSRLSFGTSVEDS</sequence>
<reference evidence="3" key="2">
    <citation type="submission" date="2023-02" db="EMBL/GenBank/DDBJ databases">
        <authorList>
            <person name="Swenson N.G."/>
            <person name="Wegrzyn J.L."/>
            <person name="Mcevoy S.L."/>
        </authorList>
    </citation>
    <scope>NUCLEOTIDE SEQUENCE</scope>
    <source>
        <strain evidence="3">91603</strain>
        <tissue evidence="3">Leaf</tissue>
    </source>
</reference>
<dbReference type="AlphaFoldDB" id="A0AAD5JI73"/>
<evidence type="ECO:0000313" key="4">
    <source>
        <dbReference type="Proteomes" id="UP001064489"/>
    </source>
</evidence>
<keyword evidence="2" id="KW-1133">Transmembrane helix</keyword>
<evidence type="ECO:0000256" key="2">
    <source>
        <dbReference type="SAM" id="Phobius"/>
    </source>
</evidence>
<accession>A0AAD5JI73</accession>